<keyword evidence="2" id="KW-1185">Reference proteome</keyword>
<dbReference type="AlphaFoldDB" id="A0A0S4S9Z1"/>
<evidence type="ECO:0000313" key="1">
    <source>
        <dbReference type="EMBL" id="CUU83174.1"/>
    </source>
</evidence>
<proteinExistence type="predicted"/>
<comment type="caution">
    <text evidence="1">The sequence shown here is derived from an EMBL/GenBank/DDBJ whole genome shotgun (WGS) entry which is preliminary data.</text>
</comment>
<dbReference type="Proteomes" id="UP000052237">
    <property type="component" value="Unassembled WGS sequence"/>
</dbReference>
<dbReference type="RefSeq" id="WP_059435220.1">
    <property type="nucleotide sequence ID" value="NZ_FAVB01000003.1"/>
</dbReference>
<dbReference type="EMBL" id="FAVB01000003">
    <property type="protein sequence ID" value="CUU83174.1"/>
    <property type="molecule type" value="Genomic_DNA"/>
</dbReference>
<organism evidence="1 2">
    <name type="scientific">Campylobacter hyointestinalis subsp. hyointestinalis</name>
    <dbReference type="NCBI Taxonomy" id="91352"/>
    <lineage>
        <taxon>Bacteria</taxon>
        <taxon>Pseudomonadati</taxon>
        <taxon>Campylobacterota</taxon>
        <taxon>Epsilonproteobacteria</taxon>
        <taxon>Campylobacterales</taxon>
        <taxon>Campylobacteraceae</taxon>
        <taxon>Campylobacter</taxon>
    </lineage>
</organism>
<protein>
    <submittedName>
        <fullName evidence="1">Acyl carrier protein</fullName>
    </submittedName>
</protein>
<reference evidence="1 2" key="1">
    <citation type="submission" date="2015-11" db="EMBL/GenBank/DDBJ databases">
        <authorList>
            <consortium name="Pathogen Informatics"/>
        </authorList>
    </citation>
    <scope>NUCLEOTIDE SEQUENCE [LARGE SCALE GENOMIC DNA]</scope>
    <source>
        <strain evidence="1 2">006A-0059</strain>
    </source>
</reference>
<gene>
    <name evidence="1" type="ORF">ERS686654_01386</name>
</gene>
<sequence>MDIQTFETKLNELNLTKKEFANIVGAVYNGVVNWNTKGETPKWVDSWLENYENVEKKIESDKMLDIRAFLTNQYNLQTSQKEDDCLKLNYKFNNVSVNLYFDIYDVDSIAFHMILIYEESYYYTALNIDNIISRNQYLTKVPENILFKILTNGSLDKFYNNMRQRILEDKFIASKYSKDIDFKKVLKNTDKDTDDDEKPFLYCLRKTQMSEKQLEKLYSRLNIARKILWEIKKQGYTIVTTSDFTKRKKLILILKDLQIKIF</sequence>
<evidence type="ECO:0000313" key="2">
    <source>
        <dbReference type="Proteomes" id="UP000052237"/>
    </source>
</evidence>
<accession>A0A0S4S9Z1</accession>
<name>A0A0S4S9Z1_CAMHY</name>